<dbReference type="FunFam" id="1.10.8.1290:FF:000002">
    <property type="entry name" value="Glutamine--tRNA ligase cytoplasmic"/>
    <property type="match status" value="1"/>
</dbReference>
<dbReference type="InterPro" id="IPR020056">
    <property type="entry name" value="Rbsml_bL25/Gln-tRNA_synth_N"/>
</dbReference>
<dbReference type="InterPro" id="IPR011035">
    <property type="entry name" value="Ribosomal_bL25/Gln-tRNA_synth"/>
</dbReference>
<evidence type="ECO:0000259" key="14">
    <source>
        <dbReference type="Pfam" id="PF03950"/>
    </source>
</evidence>
<dbReference type="PRINTS" id="PR00987">
    <property type="entry name" value="TRNASYNTHGLU"/>
</dbReference>
<dbReference type="InterPro" id="IPR014729">
    <property type="entry name" value="Rossmann-like_a/b/a_fold"/>
</dbReference>
<feature type="domain" description="tRNA synthetases class I (E and Q) anti-codon binding" evidence="17">
    <location>
        <begin position="684"/>
        <end position="759"/>
    </location>
</feature>
<dbReference type="InterPro" id="IPR007639">
    <property type="entry name" value="Gln-tRNA-synth_Ib_RNA-bd_N"/>
</dbReference>
<gene>
    <name evidence="18" type="ORF">BaRGS_00008819</name>
</gene>
<dbReference type="InterPro" id="IPR049437">
    <property type="entry name" value="tRNA-synt_1c_C2"/>
</dbReference>
<dbReference type="PANTHER" id="PTHR43097:SF4">
    <property type="entry name" value="GLUTAMINE--TRNA LIGASE"/>
    <property type="match status" value="1"/>
</dbReference>
<evidence type="ECO:0000256" key="12">
    <source>
        <dbReference type="SAM" id="MobiDB-lite"/>
    </source>
</evidence>
<dbReference type="Gene3D" id="1.10.8.1290">
    <property type="entry name" value="Glutaminyl-tRNA synthetase, non-specific RNA binding region part 1, domain 1"/>
    <property type="match status" value="1"/>
</dbReference>
<comment type="caution">
    <text evidence="18">The sequence shown here is derived from an EMBL/GenBank/DDBJ whole genome shotgun (WGS) entry which is preliminary data.</text>
</comment>
<feature type="domain" description="Glutamyl/glutaminyl-tRNA synthetase class Ib anti-codon binding" evidence="14">
    <location>
        <begin position="572"/>
        <end position="671"/>
    </location>
</feature>
<dbReference type="Gene3D" id="3.40.50.620">
    <property type="entry name" value="HUPs"/>
    <property type="match status" value="1"/>
</dbReference>
<name>A0ABD0LL54_9CAEN</name>
<evidence type="ECO:0000256" key="2">
    <source>
        <dbReference type="ARBA" id="ARBA00012836"/>
    </source>
</evidence>
<dbReference type="Gene3D" id="2.40.240.10">
    <property type="entry name" value="Ribosomal Protein L25, Chain P"/>
    <property type="match status" value="2"/>
</dbReference>
<evidence type="ECO:0000256" key="11">
    <source>
        <dbReference type="RuleBase" id="RU363037"/>
    </source>
</evidence>
<dbReference type="FunFam" id="3.40.50.620:FF:000049">
    <property type="entry name" value="Probable glutamine--tRNA ligase"/>
    <property type="match status" value="1"/>
</dbReference>
<dbReference type="EMBL" id="JACVVK020000040">
    <property type="protein sequence ID" value="KAK7499971.1"/>
    <property type="molecule type" value="Genomic_DNA"/>
</dbReference>
<evidence type="ECO:0000259" key="15">
    <source>
        <dbReference type="Pfam" id="PF04557"/>
    </source>
</evidence>
<dbReference type="InterPro" id="IPR000924">
    <property type="entry name" value="Glu/Gln-tRNA-synth"/>
</dbReference>
<dbReference type="InterPro" id="IPR007638">
    <property type="entry name" value="Gln-tRNA-synth_Ib_RNA-bd_2"/>
</dbReference>
<feature type="domain" description="Glutaminyl-tRNA synthetase class Ib non-specific RNA-binding" evidence="15">
    <location>
        <begin position="167"/>
        <end position="261"/>
    </location>
</feature>
<dbReference type="Pfam" id="PF00749">
    <property type="entry name" value="tRNA-synt_1c"/>
    <property type="match status" value="1"/>
</dbReference>
<dbReference type="PANTHER" id="PTHR43097">
    <property type="entry name" value="GLUTAMINE-TRNA LIGASE"/>
    <property type="match status" value="1"/>
</dbReference>
<dbReference type="Pfam" id="PF04557">
    <property type="entry name" value="tRNA_synt_1c_R2"/>
    <property type="match status" value="1"/>
</dbReference>
<dbReference type="InterPro" id="IPR042558">
    <property type="entry name" value="Gln-tRNA-synth_Ib_RNA-bd_N_1"/>
</dbReference>
<keyword evidence="3 11" id="KW-0436">Ligase</keyword>
<evidence type="ECO:0000256" key="4">
    <source>
        <dbReference type="ARBA" id="ARBA00022741"/>
    </source>
</evidence>
<dbReference type="Gene3D" id="1.10.10.2420">
    <property type="match status" value="1"/>
</dbReference>
<evidence type="ECO:0000256" key="8">
    <source>
        <dbReference type="ARBA" id="ARBA00030466"/>
    </source>
</evidence>
<dbReference type="SUPFAM" id="SSF50715">
    <property type="entry name" value="Ribosomal protein L25-like"/>
    <property type="match status" value="1"/>
</dbReference>
<dbReference type="GO" id="GO:0004819">
    <property type="term" value="F:glutamine-tRNA ligase activity"/>
    <property type="evidence" value="ECO:0007669"/>
    <property type="project" value="UniProtKB-EC"/>
</dbReference>
<dbReference type="GO" id="GO:0005524">
    <property type="term" value="F:ATP binding"/>
    <property type="evidence" value="ECO:0007669"/>
    <property type="project" value="UniProtKB-KW"/>
</dbReference>
<dbReference type="AlphaFoldDB" id="A0ABD0LL54"/>
<dbReference type="Pfam" id="PF03950">
    <property type="entry name" value="tRNA-synt_1c_C"/>
    <property type="match status" value="1"/>
</dbReference>
<dbReference type="CDD" id="cd00807">
    <property type="entry name" value="GlnRS_core"/>
    <property type="match status" value="1"/>
</dbReference>
<evidence type="ECO:0000313" key="19">
    <source>
        <dbReference type="Proteomes" id="UP001519460"/>
    </source>
</evidence>
<feature type="compositionally biased region" description="Basic and acidic residues" evidence="12">
    <location>
        <begin position="200"/>
        <end position="210"/>
    </location>
</feature>
<dbReference type="SUPFAM" id="SSF52374">
    <property type="entry name" value="Nucleotidylyl transferase"/>
    <property type="match status" value="1"/>
</dbReference>
<protein>
    <recommendedName>
        <fullName evidence="10">Probable glutamine--tRNA ligase</fullName>
        <ecNumber evidence="2">6.1.1.18</ecNumber>
    </recommendedName>
    <alternativeName>
        <fullName evidence="8">Glutaminyl-tRNA synthetase</fullName>
    </alternativeName>
</protein>
<dbReference type="FunFam" id="2.40.240.10:FF:000006">
    <property type="entry name" value="Putative glutamine--tRNA ligase"/>
    <property type="match status" value="1"/>
</dbReference>
<dbReference type="EC" id="6.1.1.18" evidence="2"/>
<evidence type="ECO:0000256" key="9">
    <source>
        <dbReference type="ARBA" id="ARBA00048270"/>
    </source>
</evidence>
<dbReference type="InterPro" id="IPR001412">
    <property type="entry name" value="aa-tRNA-synth_I_CS"/>
</dbReference>
<dbReference type="InterPro" id="IPR042559">
    <property type="entry name" value="Gln-tRNA-synth_Ib_RNA-bd_N_2"/>
</dbReference>
<evidence type="ECO:0000256" key="7">
    <source>
        <dbReference type="ARBA" id="ARBA00023146"/>
    </source>
</evidence>
<keyword evidence="19" id="KW-1185">Reference proteome</keyword>
<comment type="similarity">
    <text evidence="1 11">Belongs to the class-I aminoacyl-tRNA synthetase family.</text>
</comment>
<sequence>MAADLVEAFVSIGLSEQKAKETLKNEQLAKFLKDIIQEAEKCGDGEVHNKEVGKLLYQLATKIKSQIRSHWRLITRYIAQKKINSELQLTAALDYLLHNPLEPVDVAAFEQACGVGVVVTPEEIENAVEAVVKKYKGELLEKRYKFGVGTILGEAKAKLKWADGKAIKNEVDMQILDLLGPKTEADLEKPAKQKAAKPAKKTEDAGDQAEKSAAADSLIAADGHVKSFMEVMGDAVKFHKPGENYKTDGYIITPNTMRLLEEHVKAIGGKVHTRFPPEPNGILHIGHAKAINFNFGYARSNGGNCYLRYDDTNPEKEEERFFLGIRDMVEWLGYKPFKVTHASDNFDKLYECAVELIKRGHAYVCHQRPEELKGFNPPDSPYRDRPIEESLRLFEDMRKGKIAEGDAILRMKTTLEEGKKDPVAYRIKFTPHHRTGDKWCIYPTYDFTHCLCDSIENITHSLCTKEFQSRRSSYYWLCNVLDMYCPVQWEYGRLNLNYTVVSKRKIGKLITEGFVRDWDDPRLFTLTALRRRGFPPEAINYFTAKVGVTMAQTVIDPVMLESCVREVLNITAPRAMAVLEPLKVVIQNFPTDHPGELTVPNFPADESKGSHKVPISSTVYIERSDFREEADKNYKRLAPNQPVGLRHTGFIITVDKVVKDSNGQVTELVVKAANASEAPKPKAFIHWVSEPLHCEVRLYERLFFHKSPEDPAEVPGGFLTDVNKDSLTVLPNAMVDTSVMKAKVFDKFQFERNGFFSVDPDSTPDKLVFNRTVTLKEDPGKN</sequence>
<evidence type="ECO:0000256" key="5">
    <source>
        <dbReference type="ARBA" id="ARBA00022840"/>
    </source>
</evidence>
<keyword evidence="5 11" id="KW-0067">ATP-binding</keyword>
<dbReference type="InterPro" id="IPR050132">
    <property type="entry name" value="Gln/Glu-tRNA_Ligase"/>
</dbReference>
<dbReference type="GO" id="GO:0017101">
    <property type="term" value="C:aminoacyl-tRNA synthetase multienzyme complex"/>
    <property type="evidence" value="ECO:0007669"/>
    <property type="project" value="UniProtKB-ARBA"/>
</dbReference>
<evidence type="ECO:0000256" key="3">
    <source>
        <dbReference type="ARBA" id="ARBA00022598"/>
    </source>
</evidence>
<evidence type="ECO:0000259" key="13">
    <source>
        <dbReference type="Pfam" id="PF00749"/>
    </source>
</evidence>
<accession>A0ABD0LL54</accession>
<dbReference type="Proteomes" id="UP001519460">
    <property type="component" value="Unassembled WGS sequence"/>
</dbReference>
<evidence type="ECO:0000259" key="16">
    <source>
        <dbReference type="Pfam" id="PF04558"/>
    </source>
</evidence>
<dbReference type="FunFam" id="2.40.240.10:FF:000008">
    <property type="entry name" value="probable glutamine--tRNA ligase"/>
    <property type="match status" value="1"/>
</dbReference>
<dbReference type="InterPro" id="IPR004514">
    <property type="entry name" value="Gln-tRNA-synth"/>
</dbReference>
<evidence type="ECO:0000256" key="6">
    <source>
        <dbReference type="ARBA" id="ARBA00022917"/>
    </source>
</evidence>
<evidence type="ECO:0000256" key="1">
    <source>
        <dbReference type="ARBA" id="ARBA00005594"/>
    </source>
</evidence>
<evidence type="ECO:0000256" key="10">
    <source>
        <dbReference type="ARBA" id="ARBA00072317"/>
    </source>
</evidence>
<proteinExistence type="inferred from homology"/>
<organism evidence="18 19">
    <name type="scientific">Batillaria attramentaria</name>
    <dbReference type="NCBI Taxonomy" id="370345"/>
    <lineage>
        <taxon>Eukaryota</taxon>
        <taxon>Metazoa</taxon>
        <taxon>Spiralia</taxon>
        <taxon>Lophotrochozoa</taxon>
        <taxon>Mollusca</taxon>
        <taxon>Gastropoda</taxon>
        <taxon>Caenogastropoda</taxon>
        <taxon>Sorbeoconcha</taxon>
        <taxon>Cerithioidea</taxon>
        <taxon>Batillariidae</taxon>
        <taxon>Batillaria</taxon>
    </lineage>
</organism>
<evidence type="ECO:0000259" key="17">
    <source>
        <dbReference type="Pfam" id="PF20974"/>
    </source>
</evidence>
<feature type="region of interest" description="Disordered" evidence="12">
    <location>
        <begin position="186"/>
        <end position="213"/>
    </location>
</feature>
<dbReference type="NCBIfam" id="TIGR00440">
    <property type="entry name" value="glnS"/>
    <property type="match status" value="1"/>
</dbReference>
<dbReference type="Pfam" id="PF04558">
    <property type="entry name" value="tRNA_synt_1c_R1"/>
    <property type="match status" value="1"/>
</dbReference>
<keyword evidence="4 11" id="KW-0547">Nucleotide-binding</keyword>
<reference evidence="18 19" key="1">
    <citation type="journal article" date="2023" name="Sci. Data">
        <title>Genome assembly of the Korean intertidal mud-creeper Batillaria attramentaria.</title>
        <authorList>
            <person name="Patra A.K."/>
            <person name="Ho P.T."/>
            <person name="Jun S."/>
            <person name="Lee S.J."/>
            <person name="Kim Y."/>
            <person name="Won Y.J."/>
        </authorList>
    </citation>
    <scope>NUCLEOTIDE SEQUENCE [LARGE SCALE GENOMIC DNA]</scope>
    <source>
        <strain evidence="18">Wonlab-2016</strain>
    </source>
</reference>
<dbReference type="Pfam" id="PF20974">
    <property type="entry name" value="tRNA-synt_1c_C2"/>
    <property type="match status" value="1"/>
</dbReference>
<comment type="catalytic activity">
    <reaction evidence="9">
        <text>tRNA(Gln) + L-glutamine + ATP = L-glutaminyl-tRNA(Gln) + AMP + diphosphate</text>
        <dbReference type="Rhea" id="RHEA:20121"/>
        <dbReference type="Rhea" id="RHEA-COMP:9662"/>
        <dbReference type="Rhea" id="RHEA-COMP:9681"/>
        <dbReference type="ChEBI" id="CHEBI:30616"/>
        <dbReference type="ChEBI" id="CHEBI:33019"/>
        <dbReference type="ChEBI" id="CHEBI:58359"/>
        <dbReference type="ChEBI" id="CHEBI:78442"/>
        <dbReference type="ChEBI" id="CHEBI:78521"/>
        <dbReference type="ChEBI" id="CHEBI:456215"/>
        <dbReference type="EC" id="6.1.1.18"/>
    </reaction>
</comment>
<dbReference type="GO" id="GO:0006412">
    <property type="term" value="P:translation"/>
    <property type="evidence" value="ECO:0007669"/>
    <property type="project" value="UniProtKB-KW"/>
</dbReference>
<evidence type="ECO:0000313" key="18">
    <source>
        <dbReference type="EMBL" id="KAK7499971.1"/>
    </source>
</evidence>
<keyword evidence="6 11" id="KW-0648">Protein biosynthesis</keyword>
<dbReference type="PROSITE" id="PS00178">
    <property type="entry name" value="AA_TRNA_LIGASE_I"/>
    <property type="match status" value="1"/>
</dbReference>
<dbReference type="InterPro" id="IPR020059">
    <property type="entry name" value="Glu/Gln-tRNA-synth_Ib_codon-bd"/>
</dbReference>
<feature type="domain" description="Glutaminyl-tRNA synthetase class Ib non-specific RNA-binding" evidence="16">
    <location>
        <begin position="4"/>
        <end position="164"/>
    </location>
</feature>
<dbReference type="InterPro" id="IPR020058">
    <property type="entry name" value="Glu/Gln-tRNA-synth_Ib_cat-dom"/>
</dbReference>
<feature type="domain" description="Glutamyl/glutaminyl-tRNA synthetase class Ib catalytic" evidence="13">
    <location>
        <begin position="270"/>
        <end position="569"/>
    </location>
</feature>
<dbReference type="FunFam" id="1.10.10.2420:FF:000001">
    <property type="entry name" value="Glutamine--tRNA ligase cytoplasmic"/>
    <property type="match status" value="1"/>
</dbReference>
<keyword evidence="7 11" id="KW-0030">Aminoacyl-tRNA synthetase</keyword>